<dbReference type="PANTHER" id="PTHR22550">
    <property type="entry name" value="SPORE GERMINATION PROTEIN"/>
    <property type="match status" value="1"/>
</dbReference>
<keyword evidence="8" id="KW-1185">Reference proteome</keyword>
<evidence type="ECO:0000256" key="4">
    <source>
        <dbReference type="ARBA" id="ARBA00023136"/>
    </source>
</evidence>
<organism evidence="7 8">
    <name type="scientific">Thiomicrorhabdus heinhorstiae</name>
    <dbReference type="NCBI Taxonomy" id="2748010"/>
    <lineage>
        <taxon>Bacteria</taxon>
        <taxon>Pseudomonadati</taxon>
        <taxon>Pseudomonadota</taxon>
        <taxon>Gammaproteobacteria</taxon>
        <taxon>Thiotrichales</taxon>
        <taxon>Piscirickettsiaceae</taxon>
        <taxon>Thiomicrorhabdus</taxon>
    </lineage>
</organism>
<dbReference type="SMART" id="SM00327">
    <property type="entry name" value="VWA"/>
    <property type="match status" value="1"/>
</dbReference>
<evidence type="ECO:0000256" key="3">
    <source>
        <dbReference type="ARBA" id="ARBA00022989"/>
    </source>
</evidence>
<feature type="transmembrane region" description="Helical" evidence="5">
    <location>
        <begin position="350"/>
        <end position="369"/>
    </location>
</feature>
<comment type="caution">
    <text evidence="7">The sequence shown here is derived from an EMBL/GenBank/DDBJ whole genome shotgun (WGS) entry which is preliminary data.</text>
</comment>
<keyword evidence="1" id="KW-1003">Cell membrane</keyword>
<reference evidence="7 8" key="1">
    <citation type="submission" date="2020-11" db="EMBL/GenBank/DDBJ databases">
        <title>Sulfur oxidizing isolate from Hospital Hole Sinkhole.</title>
        <authorList>
            <person name="Scott K.M."/>
        </authorList>
    </citation>
    <scope>NUCLEOTIDE SEQUENCE [LARGE SCALE GENOMIC DNA]</scope>
    <source>
        <strain evidence="7 8">HH1</strain>
    </source>
</reference>
<evidence type="ECO:0000313" key="7">
    <source>
        <dbReference type="EMBL" id="MBF6057696.1"/>
    </source>
</evidence>
<dbReference type="Proteomes" id="UP001193680">
    <property type="component" value="Unassembled WGS sequence"/>
</dbReference>
<keyword evidence="3 5" id="KW-1133">Transmembrane helix</keyword>
<protein>
    <submittedName>
        <fullName evidence="7">VWA domain-containing protein</fullName>
    </submittedName>
</protein>
<dbReference type="EMBL" id="JACBGI020000006">
    <property type="protein sequence ID" value="MBF6057696.1"/>
    <property type="molecule type" value="Genomic_DNA"/>
</dbReference>
<dbReference type="RefSeq" id="WP_185977845.1">
    <property type="nucleotide sequence ID" value="NZ_JACBGI020000006.1"/>
</dbReference>
<feature type="domain" description="VWFA" evidence="6">
    <location>
        <begin position="122"/>
        <end position="327"/>
    </location>
</feature>
<dbReference type="InterPro" id="IPR050768">
    <property type="entry name" value="UPF0353/GerABKA_families"/>
</dbReference>
<evidence type="ECO:0000259" key="6">
    <source>
        <dbReference type="PROSITE" id="PS50234"/>
    </source>
</evidence>
<proteinExistence type="predicted"/>
<name>A0ABS0BXX2_9GAMM</name>
<gene>
    <name evidence="7" type="ORF">H8792_005020</name>
</gene>
<sequence length="379" mass="42751">MMALWQSFSWAEIQWQHAEFFWLIVLWPVLWVWSRWRAVWDDRQALSQSGRLSARHILVSRMQQRQAGQGGETPQGTWRFSVSWLLLECLRGALIICLAAALAQPQKPLPPEAQPNPKTVRDLVFVVESSASFLLPDYRFKGHDQTRMDAVKLVLQNFMAALDGNRFAVVIYADQAFTLMPLTADQQAAQAYLQRLKPYLAGRTDEASGEALGLALREADKQRADMQTVSDLQDSARKRVVVLISDGMNRPSRVPMDEAVNYAQVLKVPVYTVGVGSNSSAADLRQFSGLLYQPLQAEVLQQIAAQTGGRYFKVESGEGLQQVLQSIDKLEGVAVPQAEVERHWQDLTHWLLLMAVVLFAVYALLLWLLKRQDFTEAQA</sequence>
<accession>A0ABS0BXX2</accession>
<dbReference type="PROSITE" id="PS50234">
    <property type="entry name" value="VWFA"/>
    <property type="match status" value="1"/>
</dbReference>
<dbReference type="Pfam" id="PF00092">
    <property type="entry name" value="VWA"/>
    <property type="match status" value="1"/>
</dbReference>
<evidence type="ECO:0000256" key="2">
    <source>
        <dbReference type="ARBA" id="ARBA00022692"/>
    </source>
</evidence>
<keyword evidence="2 5" id="KW-0812">Transmembrane</keyword>
<dbReference type="InterPro" id="IPR036465">
    <property type="entry name" value="vWFA_dom_sf"/>
</dbReference>
<evidence type="ECO:0000313" key="8">
    <source>
        <dbReference type="Proteomes" id="UP001193680"/>
    </source>
</evidence>
<dbReference type="InterPro" id="IPR002035">
    <property type="entry name" value="VWF_A"/>
</dbReference>
<evidence type="ECO:0000256" key="1">
    <source>
        <dbReference type="ARBA" id="ARBA00022475"/>
    </source>
</evidence>
<dbReference type="Gene3D" id="3.40.50.410">
    <property type="entry name" value="von Willebrand factor, type A domain"/>
    <property type="match status" value="1"/>
</dbReference>
<dbReference type="SUPFAM" id="SSF53300">
    <property type="entry name" value="vWA-like"/>
    <property type="match status" value="1"/>
</dbReference>
<keyword evidence="4 5" id="KW-0472">Membrane</keyword>
<dbReference type="PANTHER" id="PTHR22550:SF5">
    <property type="entry name" value="LEUCINE ZIPPER PROTEIN 4"/>
    <property type="match status" value="1"/>
</dbReference>
<evidence type="ECO:0000256" key="5">
    <source>
        <dbReference type="SAM" id="Phobius"/>
    </source>
</evidence>